<dbReference type="AlphaFoldDB" id="A0A4C1SDZ7"/>
<reference evidence="1 2" key="1">
    <citation type="journal article" date="2019" name="Commun. Biol.">
        <title>The bagworm genome reveals a unique fibroin gene that provides high tensile strength.</title>
        <authorList>
            <person name="Kono N."/>
            <person name="Nakamura H."/>
            <person name="Ohtoshi R."/>
            <person name="Tomita M."/>
            <person name="Numata K."/>
            <person name="Arakawa K."/>
        </authorList>
    </citation>
    <scope>NUCLEOTIDE SEQUENCE [LARGE SCALE GENOMIC DNA]</scope>
</reference>
<proteinExistence type="predicted"/>
<accession>A0A4C1SDZ7</accession>
<dbReference type="Proteomes" id="UP000299102">
    <property type="component" value="Unassembled WGS sequence"/>
</dbReference>
<sequence>MDSLQTFQLINLFTSDGKICISDAPRWSGTGGGYTDCRHQSGDNASGTDFAPRGTGRVLCICLDDKNQCAVSQDLHPKFCYWTTSFNSHFLCKSFKSIEAVAARALSSETEGTRFNTETRRQPGNLRIDLRAQSLACVTGASVLTSQRSLVTTGSVTDITNMLEDFNEASQEMGLKMNIDKKKIRLNINTVLTTVIVETFLEEFIYMGQIF</sequence>
<evidence type="ECO:0000313" key="2">
    <source>
        <dbReference type="Proteomes" id="UP000299102"/>
    </source>
</evidence>
<name>A0A4C1SDZ7_EUMVA</name>
<comment type="caution">
    <text evidence="1">The sequence shown here is derived from an EMBL/GenBank/DDBJ whole genome shotgun (WGS) entry which is preliminary data.</text>
</comment>
<gene>
    <name evidence="1" type="ORF">EVAR_73596_1</name>
</gene>
<protein>
    <submittedName>
        <fullName evidence="1">Uncharacterized protein</fullName>
    </submittedName>
</protein>
<keyword evidence="2" id="KW-1185">Reference proteome</keyword>
<dbReference type="EMBL" id="BGZK01003269">
    <property type="protein sequence ID" value="GBO99387.1"/>
    <property type="molecule type" value="Genomic_DNA"/>
</dbReference>
<evidence type="ECO:0000313" key="1">
    <source>
        <dbReference type="EMBL" id="GBO99387.1"/>
    </source>
</evidence>
<organism evidence="1 2">
    <name type="scientific">Eumeta variegata</name>
    <name type="common">Bagworm moth</name>
    <name type="synonym">Eumeta japonica</name>
    <dbReference type="NCBI Taxonomy" id="151549"/>
    <lineage>
        <taxon>Eukaryota</taxon>
        <taxon>Metazoa</taxon>
        <taxon>Ecdysozoa</taxon>
        <taxon>Arthropoda</taxon>
        <taxon>Hexapoda</taxon>
        <taxon>Insecta</taxon>
        <taxon>Pterygota</taxon>
        <taxon>Neoptera</taxon>
        <taxon>Endopterygota</taxon>
        <taxon>Lepidoptera</taxon>
        <taxon>Glossata</taxon>
        <taxon>Ditrysia</taxon>
        <taxon>Tineoidea</taxon>
        <taxon>Psychidae</taxon>
        <taxon>Oiketicinae</taxon>
        <taxon>Eumeta</taxon>
    </lineage>
</organism>